<comment type="caution">
    <text evidence="7">The sequence shown here is derived from an EMBL/GenBank/DDBJ whole genome shotgun (WGS) entry which is preliminary data.</text>
</comment>
<dbReference type="Pfam" id="PF01943">
    <property type="entry name" value="Polysacc_synt"/>
    <property type="match status" value="1"/>
</dbReference>
<feature type="transmembrane region" description="Helical" evidence="6">
    <location>
        <begin position="431"/>
        <end position="453"/>
    </location>
</feature>
<dbReference type="EMBL" id="JBHSEC010000005">
    <property type="protein sequence ID" value="MFC4409739.1"/>
    <property type="molecule type" value="Genomic_DNA"/>
</dbReference>
<feature type="transmembrane region" description="Helical" evidence="6">
    <location>
        <begin position="195"/>
        <end position="218"/>
    </location>
</feature>
<keyword evidence="5 6" id="KW-0472">Membrane</keyword>
<feature type="transmembrane region" description="Helical" evidence="6">
    <location>
        <begin position="170"/>
        <end position="189"/>
    </location>
</feature>
<accession>A0ABV8X3N0</accession>
<feature type="transmembrane region" description="Helical" evidence="6">
    <location>
        <begin position="465"/>
        <end position="486"/>
    </location>
</feature>
<evidence type="ECO:0000256" key="2">
    <source>
        <dbReference type="ARBA" id="ARBA00022475"/>
    </source>
</evidence>
<evidence type="ECO:0000313" key="7">
    <source>
        <dbReference type="EMBL" id="MFC4409739.1"/>
    </source>
</evidence>
<evidence type="ECO:0000256" key="1">
    <source>
        <dbReference type="ARBA" id="ARBA00004651"/>
    </source>
</evidence>
<feature type="transmembrane region" description="Helical" evidence="6">
    <location>
        <begin position="247"/>
        <end position="267"/>
    </location>
</feature>
<feature type="transmembrane region" description="Helical" evidence="6">
    <location>
        <begin position="498"/>
        <end position="517"/>
    </location>
</feature>
<dbReference type="RefSeq" id="WP_378152821.1">
    <property type="nucleotide sequence ID" value="NZ_JBHSEC010000005.1"/>
</dbReference>
<feature type="transmembrane region" description="Helical" evidence="6">
    <location>
        <begin position="374"/>
        <end position="395"/>
    </location>
</feature>
<evidence type="ECO:0000256" key="6">
    <source>
        <dbReference type="SAM" id="Phobius"/>
    </source>
</evidence>
<feature type="transmembrane region" description="Helical" evidence="6">
    <location>
        <begin position="92"/>
        <end position="109"/>
    </location>
</feature>
<feature type="transmembrane region" description="Helical" evidence="6">
    <location>
        <begin position="129"/>
        <end position="149"/>
    </location>
</feature>
<feature type="transmembrane region" description="Helical" evidence="6">
    <location>
        <begin position="49"/>
        <end position="71"/>
    </location>
</feature>
<keyword evidence="3 6" id="KW-0812">Transmembrane</keyword>
<sequence length="539" mass="59622">MSSKNNSLVQGTMILTIGLFLSKVLGLIYIAPFYSIVGSENIGLYQYAYVPYNIMLTIAISGAPIAVSKFVSKYNALGDYDASRRLLKSGTLIMLITGFVSFLIMFLMAEPFANLVIEDKDQEFTVEDVATVIRWVSFALIVVPVMSLFRGYFQGNQYMMPTSVSQLVEQIARIVFLLGGAYLAVDILGQSEKTGVSIAVFAAFIGAIAGILVLYYYWRKYKPEFNSLLQGSTSTNYLSYKEIYREILFSTMPYIFVGMANSLYQLVDLTTFNKAMAEIGQAAISDRELGYLNLLTHKLVMIPVMLATGFSMALIPHITKYYTKGEQNPLNRSLDQTFQLLLFLTVPAIIGLTVLSTEFYTLFYEKDANGIEVLAAYAPVALLFSLYPVTAAILQGIDRQKWIVLSTLFGLLLKLALNIPFVTMFETNGAILATAIGYIATIIINIGVIVAAMDYRSKMLTRRMILIGIMNAVMAVVVLIVHLVLIFIDPIDGKFDSFLYILICAGVGAAVYGYMALRTGLAQKLLGDRITRIASKLGF</sequence>
<feature type="transmembrane region" description="Helical" evidence="6">
    <location>
        <begin position="12"/>
        <end position="37"/>
    </location>
</feature>
<dbReference type="Proteomes" id="UP001595817">
    <property type="component" value="Unassembled WGS sequence"/>
</dbReference>
<keyword evidence="2" id="KW-1003">Cell membrane</keyword>
<name>A0ABV8X3N0_9LACT</name>
<feature type="transmembrane region" description="Helical" evidence="6">
    <location>
        <begin position="340"/>
        <end position="362"/>
    </location>
</feature>
<feature type="transmembrane region" description="Helical" evidence="6">
    <location>
        <begin position="402"/>
        <end position="425"/>
    </location>
</feature>
<evidence type="ECO:0000256" key="3">
    <source>
        <dbReference type="ARBA" id="ARBA00022692"/>
    </source>
</evidence>
<evidence type="ECO:0000256" key="4">
    <source>
        <dbReference type="ARBA" id="ARBA00022989"/>
    </source>
</evidence>
<proteinExistence type="predicted"/>
<keyword evidence="4 6" id="KW-1133">Transmembrane helix</keyword>
<dbReference type="PANTHER" id="PTHR30250">
    <property type="entry name" value="PST FAMILY PREDICTED COLANIC ACID TRANSPORTER"/>
    <property type="match status" value="1"/>
</dbReference>
<dbReference type="PIRSF" id="PIRSF038958">
    <property type="entry name" value="PG_synth_SpoVB"/>
    <property type="match status" value="1"/>
</dbReference>
<comment type="subcellular location">
    <subcellularLocation>
        <location evidence="1">Cell membrane</location>
        <topology evidence="1">Multi-pass membrane protein</topology>
    </subcellularLocation>
</comment>
<dbReference type="InterPro" id="IPR002797">
    <property type="entry name" value="Polysacc_synth"/>
</dbReference>
<keyword evidence="8" id="KW-1185">Reference proteome</keyword>
<evidence type="ECO:0000313" key="8">
    <source>
        <dbReference type="Proteomes" id="UP001595817"/>
    </source>
</evidence>
<dbReference type="InterPro" id="IPR050833">
    <property type="entry name" value="Poly_Biosynth_Transport"/>
</dbReference>
<protein>
    <submittedName>
        <fullName evidence="7">Oligosaccharide flippase family protein</fullName>
    </submittedName>
</protein>
<gene>
    <name evidence="7" type="ORF">ACFOZY_04730</name>
</gene>
<dbReference type="CDD" id="cd13124">
    <property type="entry name" value="MATE_SpoVB_like"/>
    <property type="match status" value="1"/>
</dbReference>
<reference evidence="8" key="1">
    <citation type="journal article" date="2019" name="Int. J. Syst. Evol. Microbiol.">
        <title>The Global Catalogue of Microorganisms (GCM) 10K type strain sequencing project: providing services to taxonomists for standard genome sequencing and annotation.</title>
        <authorList>
            <consortium name="The Broad Institute Genomics Platform"/>
            <consortium name="The Broad Institute Genome Sequencing Center for Infectious Disease"/>
            <person name="Wu L."/>
            <person name="Ma J."/>
        </authorList>
    </citation>
    <scope>NUCLEOTIDE SEQUENCE [LARGE SCALE GENOMIC DNA]</scope>
    <source>
        <strain evidence="8">CCUG 59778</strain>
    </source>
</reference>
<dbReference type="InterPro" id="IPR024923">
    <property type="entry name" value="PG_synth_SpoVB"/>
</dbReference>
<organism evidence="7 8">
    <name type="scientific">Chungangia koreensis</name>
    <dbReference type="NCBI Taxonomy" id="752657"/>
    <lineage>
        <taxon>Bacteria</taxon>
        <taxon>Bacillati</taxon>
        <taxon>Bacillota</taxon>
        <taxon>Bacilli</taxon>
        <taxon>Lactobacillales</taxon>
        <taxon>Chungangia</taxon>
    </lineage>
</organism>
<dbReference type="PANTHER" id="PTHR30250:SF21">
    <property type="entry name" value="LIPID II FLIPPASE MURJ"/>
    <property type="match status" value="1"/>
</dbReference>
<evidence type="ECO:0000256" key="5">
    <source>
        <dbReference type="ARBA" id="ARBA00023136"/>
    </source>
</evidence>
<feature type="transmembrane region" description="Helical" evidence="6">
    <location>
        <begin position="299"/>
        <end position="319"/>
    </location>
</feature>